<feature type="active site" description="Proton donor" evidence="7">
    <location>
        <position position="510"/>
    </location>
</feature>
<dbReference type="AlphaFoldDB" id="A0A154II00"/>
<dbReference type="SMART" id="SM00642">
    <property type="entry name" value="Aamy"/>
    <property type="match status" value="1"/>
</dbReference>
<proteinExistence type="inferred from homology"/>
<comment type="catalytic activity">
    <reaction evidence="1">
        <text>Transfers a segment of a (1-&gt;4)-alpha-D-glucan chain to a primary hydroxy group in a similar glucan chain.</text>
        <dbReference type="EC" id="2.4.1.18"/>
    </reaction>
</comment>
<keyword evidence="5" id="KW-0808">Transferase</keyword>
<evidence type="ECO:0000256" key="5">
    <source>
        <dbReference type="ARBA" id="ARBA00022679"/>
    </source>
</evidence>
<dbReference type="RefSeq" id="WP_062942305.1">
    <property type="nucleotide sequence ID" value="NZ_CP171844.1"/>
</dbReference>
<dbReference type="InterPro" id="IPR006048">
    <property type="entry name" value="A-amylase/branching_C"/>
</dbReference>
<evidence type="ECO:0000256" key="3">
    <source>
        <dbReference type="ARBA" id="ARBA00009000"/>
    </source>
</evidence>
<evidence type="ECO:0000256" key="6">
    <source>
        <dbReference type="ARBA" id="ARBA00023277"/>
    </source>
</evidence>
<protein>
    <recommendedName>
        <fullName evidence="4">1,4-alpha-glucan branching enzyme</fullName>
        <ecNumber evidence="4">2.4.1.18</ecNumber>
    </recommendedName>
</protein>
<evidence type="ECO:0000256" key="7">
    <source>
        <dbReference type="PIRSR" id="PIRSR000463-1"/>
    </source>
</evidence>
<evidence type="ECO:0000256" key="4">
    <source>
        <dbReference type="ARBA" id="ARBA00012541"/>
    </source>
</evidence>
<evidence type="ECO:0000259" key="8">
    <source>
        <dbReference type="SMART" id="SM00642"/>
    </source>
</evidence>
<dbReference type="PANTHER" id="PTHR43651:SF11">
    <property type="entry name" value="MALTO-OLIGOSYLTREHALOSE TREHALOHYDROLASE"/>
    <property type="match status" value="1"/>
</dbReference>
<accession>A0A154II00</accession>
<reference evidence="9" key="1">
    <citation type="submission" date="2016-03" db="EMBL/GenBank/DDBJ databases">
        <title>Microsymbionts genomes from the relict species Vavilovia formosa.</title>
        <authorList>
            <person name="Chirak E."/>
            <person name="Kimeklis A."/>
            <person name="Kopat V."/>
            <person name="Andronov E."/>
        </authorList>
    </citation>
    <scope>NUCLEOTIDE SEQUENCE [LARGE SCALE GENOMIC DNA]</scope>
    <source>
        <strain evidence="9">Vaf12</strain>
    </source>
</reference>
<organism evidence="9">
    <name type="scientific">Rhizobium leguminosarum</name>
    <dbReference type="NCBI Taxonomy" id="384"/>
    <lineage>
        <taxon>Bacteria</taxon>
        <taxon>Pseudomonadati</taxon>
        <taxon>Pseudomonadota</taxon>
        <taxon>Alphaproteobacteria</taxon>
        <taxon>Hyphomicrobiales</taxon>
        <taxon>Rhizobiaceae</taxon>
        <taxon>Rhizobium/Agrobacterium group</taxon>
        <taxon>Rhizobium</taxon>
    </lineage>
</organism>
<evidence type="ECO:0000256" key="2">
    <source>
        <dbReference type="ARBA" id="ARBA00002953"/>
    </source>
</evidence>
<dbReference type="PANTHER" id="PTHR43651">
    <property type="entry name" value="1,4-ALPHA-GLUCAN-BRANCHING ENZYME"/>
    <property type="match status" value="1"/>
</dbReference>
<dbReference type="InterPro" id="IPR013780">
    <property type="entry name" value="Glyco_hydro_b"/>
</dbReference>
<comment type="caution">
    <text evidence="9">The sequence shown here is derived from an EMBL/GenBank/DDBJ whole genome shotgun (WGS) entry which is preliminary data.</text>
</comment>
<comment type="similarity">
    <text evidence="3">Belongs to the glycosyl hydrolase 13 family. GlgB subfamily.</text>
</comment>
<dbReference type="Gene3D" id="2.60.40.10">
    <property type="entry name" value="Immunoglobulins"/>
    <property type="match status" value="1"/>
</dbReference>
<dbReference type="Pfam" id="PF02922">
    <property type="entry name" value="CBM_48"/>
    <property type="match status" value="1"/>
</dbReference>
<dbReference type="EC" id="2.4.1.18" evidence="4"/>
<dbReference type="InterPro" id="IPR004193">
    <property type="entry name" value="Glyco_hydro_13_N"/>
</dbReference>
<dbReference type="GO" id="GO:0043169">
    <property type="term" value="F:cation binding"/>
    <property type="evidence" value="ECO:0007669"/>
    <property type="project" value="InterPro"/>
</dbReference>
<dbReference type="GO" id="GO:0004553">
    <property type="term" value="F:hydrolase activity, hydrolyzing O-glycosyl compounds"/>
    <property type="evidence" value="ECO:0007669"/>
    <property type="project" value="InterPro"/>
</dbReference>
<feature type="active site" description="Nucleophile" evidence="7">
    <location>
        <position position="462"/>
    </location>
</feature>
<dbReference type="PIRSF" id="PIRSF000463">
    <property type="entry name" value="GlgB"/>
    <property type="match status" value="1"/>
</dbReference>
<dbReference type="InterPro" id="IPR017853">
    <property type="entry name" value="GH"/>
</dbReference>
<dbReference type="SUPFAM" id="SSF81296">
    <property type="entry name" value="E set domains"/>
    <property type="match status" value="1"/>
</dbReference>
<keyword evidence="9" id="KW-0378">Hydrolase</keyword>
<dbReference type="CDD" id="cd11325">
    <property type="entry name" value="AmyAc_GTHase"/>
    <property type="match status" value="1"/>
</dbReference>
<dbReference type="Pfam" id="PF00128">
    <property type="entry name" value="Alpha-amylase"/>
    <property type="match status" value="1"/>
</dbReference>
<feature type="domain" description="Glycosyl hydrolase family 13 catalytic" evidence="8">
    <location>
        <begin position="295"/>
        <end position="691"/>
    </location>
</feature>
<comment type="function">
    <text evidence="2">Catalyzes the formation of the alpha-1,6-glucosidic linkages in glycogen by scission of a 1,4-alpha-linked oligosaccharide from growing alpha-1,4-glucan chains and the subsequent attachment of the oligosaccharide to the alpha-1,6 position.</text>
</comment>
<dbReference type="EMBL" id="LVYU01000095">
    <property type="protein sequence ID" value="KZB00251.1"/>
    <property type="molecule type" value="Genomic_DNA"/>
</dbReference>
<dbReference type="GO" id="GO:0005978">
    <property type="term" value="P:glycogen biosynthetic process"/>
    <property type="evidence" value="ECO:0007669"/>
    <property type="project" value="InterPro"/>
</dbReference>
<gene>
    <name evidence="9" type="ORF">A4A59_19040</name>
</gene>
<dbReference type="InterPro" id="IPR013783">
    <property type="entry name" value="Ig-like_fold"/>
</dbReference>
<dbReference type="SUPFAM" id="SSF51011">
    <property type="entry name" value="Glycosyl hydrolase domain"/>
    <property type="match status" value="1"/>
</dbReference>
<sequence>MTVNVQFRFRSGLPLMAFDNVRLRGSWDEQGRPSSDWTSHPMQRSRDEDGYDVFVIRVPFPDDEIGTHFRWGIELDRPGIPGLWAIAAELDDEASTRRERAFDLQQGIAPQTYYLTWIGRLGANRVERRDGADGIRFSVWAPNARAVSLVLADLAIGYIADDGTGTVATIGMRKTVDGFWSVETGEDHGLSDFDSMVGTPYMYRVTRDDGSLAYRTDIWSLMQIGAGDFDPDGAAYHGSPTALDGPQSCSVVCDPKRVVLPSGQELAAEAFWADEFAGGRKLADRLEDLVIYELHVGALGFGKAAPGTLDDAIAFVEHLSALGVNAVELLPIAEFETRANWGYGTSHFFAADQGAGGTDRLKMFVKACHQRGIAVILDVCYNHFDPDGERAQWAHDSTDHTRNIYYWYEGRPGDYPDPTGGYIDNISTGWAPRFDEEAVRQLFISSAAFLVSVCHIDGFRLDQTSSIHQYPVLHADGRRADRAAASGAKFLKQWTRTMRLIKPQLFLTAEDYSDWSAMTESSLTGDGLGFDATWYGDFHHNLVEYHGGTQAQLLKNAGFGDKRALTMSSLAGALQTSAHSKVVYNQSHDDCGNREGSARTAVIAVNFAPVVGETRAWAEARSRFAAAMTLLSPGTPMFFMGEEIGAQKPYRYNDFLENRENILGEADGSGAGMLSCYRDLIALSVHQDAIRSRNIAIPLVHDENRVIAFHRWNDGEDFLVVGSLNDAPFEHGYRLHSERLGDDLWEEIFNTDAQIYGGWNVGNGGGRIRATAGVLNAVLPASGVLVFRKL</sequence>
<dbReference type="Pfam" id="PF02806">
    <property type="entry name" value="Alpha-amylase_C"/>
    <property type="match status" value="1"/>
</dbReference>
<dbReference type="Gene3D" id="2.60.40.1180">
    <property type="entry name" value="Golgi alpha-mannosidase II"/>
    <property type="match status" value="1"/>
</dbReference>
<dbReference type="GO" id="GO:0003844">
    <property type="term" value="F:1,4-alpha-glucan branching enzyme activity"/>
    <property type="evidence" value="ECO:0007669"/>
    <property type="project" value="UniProtKB-EC"/>
</dbReference>
<keyword evidence="6" id="KW-0119">Carbohydrate metabolism</keyword>
<dbReference type="Gene3D" id="3.20.20.80">
    <property type="entry name" value="Glycosidases"/>
    <property type="match status" value="1"/>
</dbReference>
<dbReference type="InterPro" id="IPR037439">
    <property type="entry name" value="Branching_enzy"/>
</dbReference>
<name>A0A154II00_RHILE</name>
<evidence type="ECO:0000313" key="9">
    <source>
        <dbReference type="EMBL" id="KZB00251.1"/>
    </source>
</evidence>
<evidence type="ECO:0000256" key="1">
    <source>
        <dbReference type="ARBA" id="ARBA00000826"/>
    </source>
</evidence>
<dbReference type="InterPro" id="IPR006047">
    <property type="entry name" value="GH13_cat_dom"/>
</dbReference>
<dbReference type="SUPFAM" id="SSF51445">
    <property type="entry name" value="(Trans)glycosidases"/>
    <property type="match status" value="1"/>
</dbReference>
<keyword evidence="9" id="KW-0326">Glycosidase</keyword>
<dbReference type="InterPro" id="IPR014756">
    <property type="entry name" value="Ig_E-set"/>
</dbReference>